<accession>A0ABV7PF23</accession>
<proteinExistence type="predicted"/>
<dbReference type="RefSeq" id="WP_379734138.1">
    <property type="nucleotide sequence ID" value="NZ_JBHRVV010000001.1"/>
</dbReference>
<dbReference type="SUPFAM" id="SSF56954">
    <property type="entry name" value="Outer membrane efflux proteins (OEP)"/>
    <property type="match status" value="1"/>
</dbReference>
<keyword evidence="3" id="KW-1185">Reference proteome</keyword>
<feature type="coiled-coil region" evidence="1">
    <location>
        <begin position="213"/>
        <end position="242"/>
    </location>
</feature>
<dbReference type="EMBL" id="JBHRVV010000001">
    <property type="protein sequence ID" value="MFC3457781.1"/>
    <property type="molecule type" value="Genomic_DNA"/>
</dbReference>
<keyword evidence="1" id="KW-0175">Coiled coil</keyword>
<dbReference type="PANTHER" id="PTHR30203">
    <property type="entry name" value="OUTER MEMBRANE CATION EFFLUX PROTEIN"/>
    <property type="match status" value="1"/>
</dbReference>
<dbReference type="PANTHER" id="PTHR30203:SF24">
    <property type="entry name" value="BLR4935 PROTEIN"/>
    <property type="match status" value="1"/>
</dbReference>
<evidence type="ECO:0000256" key="1">
    <source>
        <dbReference type="SAM" id="Coils"/>
    </source>
</evidence>
<gene>
    <name evidence="2" type="ORF">ACFOPH_05925</name>
</gene>
<dbReference type="InterPro" id="IPR010131">
    <property type="entry name" value="MdtP/NodT-like"/>
</dbReference>
<reference evidence="3" key="1">
    <citation type="journal article" date="2019" name="Int. J. Syst. Evol. Microbiol.">
        <title>The Global Catalogue of Microorganisms (GCM) 10K type strain sequencing project: providing services to taxonomists for standard genome sequencing and annotation.</title>
        <authorList>
            <consortium name="The Broad Institute Genomics Platform"/>
            <consortium name="The Broad Institute Genome Sequencing Center for Infectious Disease"/>
            <person name="Wu L."/>
            <person name="Ma J."/>
        </authorList>
    </citation>
    <scope>NUCLEOTIDE SEQUENCE [LARGE SCALE GENOMIC DNA]</scope>
    <source>
        <strain evidence="3">CCM 7480</strain>
    </source>
</reference>
<organism evidence="2 3">
    <name type="scientific">Massilia haematophila</name>
    <dbReference type="NCBI Taxonomy" id="457923"/>
    <lineage>
        <taxon>Bacteria</taxon>
        <taxon>Pseudomonadati</taxon>
        <taxon>Pseudomonadota</taxon>
        <taxon>Betaproteobacteria</taxon>
        <taxon>Burkholderiales</taxon>
        <taxon>Oxalobacteraceae</taxon>
        <taxon>Telluria group</taxon>
        <taxon>Massilia</taxon>
    </lineage>
</organism>
<comment type="caution">
    <text evidence="2">The sequence shown here is derived from an EMBL/GenBank/DDBJ whole genome shotgun (WGS) entry which is preliminary data.</text>
</comment>
<dbReference type="Proteomes" id="UP001595665">
    <property type="component" value="Unassembled WGS sequence"/>
</dbReference>
<dbReference type="PROSITE" id="PS51257">
    <property type="entry name" value="PROKAR_LIPOPROTEIN"/>
    <property type="match status" value="1"/>
</dbReference>
<protein>
    <submittedName>
        <fullName evidence="2">TolC family protein</fullName>
    </submittedName>
</protein>
<evidence type="ECO:0000313" key="3">
    <source>
        <dbReference type="Proteomes" id="UP001595665"/>
    </source>
</evidence>
<sequence length="473" mass="50098">MKTNHLLPALRRGAIGSAVLALAGCAGFSGDGGLDAVSVMTGERVGQQVRLQRATAPAPAVQAELDELLRQPLSADSAVRVALLNNRGLHAALLDLGVAEADLVQAGRMANPSLGFSRMSGGGETEIERSVMFDLVGLLTIPLRRDIEARRFEGAKLVAATEAVRLAADTRKAYFNAVAAVQSAGYAEQVREAAQASAELAARMARVGNLSALDQAREQVFSAEATAQLARARHNATAARERLIRLLGLWGAAADIGLPERLPDLPGAPREGAGIESLAMRQRLDVQLATLNTQATARALGLSKATGFVNVLDAGYVNSSKTGSPRENGYEIELALPLFDWGGARVAKAEALYMQSVHRTADTAIAARSQVREAWSAYRTSYDLARHYRDKVIPLRKKISEETLLRYNGMLMSVFELLADARSQINGVNAAIEAQRDYWIADTELQAAITGAGPGGTTLGLAAAATGEAAAEH</sequence>
<name>A0ABV7PF23_9BURK</name>
<dbReference type="Gene3D" id="1.20.1600.10">
    <property type="entry name" value="Outer membrane efflux proteins (OEP)"/>
    <property type="match status" value="1"/>
</dbReference>
<evidence type="ECO:0000313" key="2">
    <source>
        <dbReference type="EMBL" id="MFC3457781.1"/>
    </source>
</evidence>